<evidence type="ECO:0000313" key="11">
    <source>
        <dbReference type="EMBL" id="MFD2480040.1"/>
    </source>
</evidence>
<keyword evidence="12" id="KW-1185">Reference proteome</keyword>
<keyword evidence="5 9" id="KW-0028">Amino-acid biosynthesis</keyword>
<name>A0ABW5HUT7_9PSEU</name>
<dbReference type="EC" id="5.3.1.24" evidence="3 9"/>
<keyword evidence="6 9" id="KW-0822">Tryptophan biosynthesis</keyword>
<comment type="pathway">
    <text evidence="2 9">Amino-acid biosynthesis; L-tryptophan biosynthesis; L-tryptophan from chorismate: step 3/5.</text>
</comment>
<evidence type="ECO:0000256" key="8">
    <source>
        <dbReference type="ARBA" id="ARBA00023235"/>
    </source>
</evidence>
<gene>
    <name evidence="9" type="primary">trpF</name>
    <name evidence="11" type="ORF">ACFSUT_07135</name>
</gene>
<dbReference type="SUPFAM" id="SSF51366">
    <property type="entry name" value="Ribulose-phoshate binding barrel"/>
    <property type="match status" value="1"/>
</dbReference>
<dbReference type="InterPro" id="IPR001240">
    <property type="entry name" value="PRAI_dom"/>
</dbReference>
<dbReference type="Pfam" id="PF00697">
    <property type="entry name" value="PRAI"/>
    <property type="match status" value="1"/>
</dbReference>
<evidence type="ECO:0000256" key="3">
    <source>
        <dbReference type="ARBA" id="ARBA00012572"/>
    </source>
</evidence>
<accession>A0ABW5HUT7</accession>
<proteinExistence type="inferred from homology"/>
<keyword evidence="8 9" id="KW-0413">Isomerase</keyword>
<keyword evidence="7 9" id="KW-0057">Aromatic amino acid biosynthesis</keyword>
<evidence type="ECO:0000256" key="7">
    <source>
        <dbReference type="ARBA" id="ARBA00023141"/>
    </source>
</evidence>
<evidence type="ECO:0000313" key="12">
    <source>
        <dbReference type="Proteomes" id="UP001597542"/>
    </source>
</evidence>
<dbReference type="EMBL" id="JBHUKQ010000006">
    <property type="protein sequence ID" value="MFD2480040.1"/>
    <property type="molecule type" value="Genomic_DNA"/>
</dbReference>
<dbReference type="InterPro" id="IPR011060">
    <property type="entry name" value="RibuloseP-bd_barrel"/>
</dbReference>
<dbReference type="InterPro" id="IPR044643">
    <property type="entry name" value="TrpF_fam"/>
</dbReference>
<dbReference type="Proteomes" id="UP001597542">
    <property type="component" value="Unassembled WGS sequence"/>
</dbReference>
<protein>
    <recommendedName>
        <fullName evidence="4 9">N-(5'-phosphoribosyl)anthranilate isomerase</fullName>
        <shortName evidence="9">PRAI</shortName>
        <ecNumber evidence="3 9">5.3.1.24</ecNumber>
    </recommendedName>
</protein>
<sequence>MQAIGEPASTRIKGCRVRTSTALRRMSELGFDFAGIHAIDSLDDHALSAVRSLVDVIVDEMLTIEPVLLTKVDAVAPVARALRKTGVRWLQLHRTWSVDGLDALLTALRSEPLNTKVIMLVDPEETPSRELTTEILDLVDFVILDHRQGGTGRLLDSRALHRTLDVIPIDRVFLAGGITPDNVASLVSSYRPYAVDAQSSLLGPSGDHDVDRLVAFATAVRRLGAEGGAPRAIR</sequence>
<reference evidence="12" key="1">
    <citation type="journal article" date="2019" name="Int. J. Syst. Evol. Microbiol.">
        <title>The Global Catalogue of Microorganisms (GCM) 10K type strain sequencing project: providing services to taxonomists for standard genome sequencing and annotation.</title>
        <authorList>
            <consortium name="The Broad Institute Genomics Platform"/>
            <consortium name="The Broad Institute Genome Sequencing Center for Infectious Disease"/>
            <person name="Wu L."/>
            <person name="Ma J."/>
        </authorList>
    </citation>
    <scope>NUCLEOTIDE SEQUENCE [LARGE SCALE GENOMIC DNA]</scope>
    <source>
        <strain evidence="12">CGMCC 4.7638</strain>
    </source>
</reference>
<evidence type="ECO:0000259" key="10">
    <source>
        <dbReference type="Pfam" id="PF00697"/>
    </source>
</evidence>
<dbReference type="RefSeq" id="WP_344286697.1">
    <property type="nucleotide sequence ID" value="NZ_BAAAHV010000027.1"/>
</dbReference>
<evidence type="ECO:0000256" key="2">
    <source>
        <dbReference type="ARBA" id="ARBA00004664"/>
    </source>
</evidence>
<comment type="catalytic activity">
    <reaction evidence="1 9">
        <text>N-(5-phospho-beta-D-ribosyl)anthranilate = 1-(2-carboxyphenylamino)-1-deoxy-D-ribulose 5-phosphate</text>
        <dbReference type="Rhea" id="RHEA:21540"/>
        <dbReference type="ChEBI" id="CHEBI:18277"/>
        <dbReference type="ChEBI" id="CHEBI:58613"/>
        <dbReference type="EC" id="5.3.1.24"/>
    </reaction>
</comment>
<dbReference type="Gene3D" id="3.20.20.70">
    <property type="entry name" value="Aldolase class I"/>
    <property type="match status" value="1"/>
</dbReference>
<dbReference type="InterPro" id="IPR013785">
    <property type="entry name" value="Aldolase_TIM"/>
</dbReference>
<evidence type="ECO:0000256" key="1">
    <source>
        <dbReference type="ARBA" id="ARBA00001164"/>
    </source>
</evidence>
<feature type="domain" description="N-(5'phosphoribosyl) anthranilate isomerase (PRAI)" evidence="10">
    <location>
        <begin position="75"/>
        <end position="212"/>
    </location>
</feature>
<evidence type="ECO:0000256" key="9">
    <source>
        <dbReference type="HAMAP-Rule" id="MF_00135"/>
    </source>
</evidence>
<comment type="caution">
    <text evidence="11">The sequence shown here is derived from an EMBL/GenBank/DDBJ whole genome shotgun (WGS) entry which is preliminary data.</text>
</comment>
<evidence type="ECO:0000256" key="6">
    <source>
        <dbReference type="ARBA" id="ARBA00022822"/>
    </source>
</evidence>
<dbReference type="HAMAP" id="MF_00135">
    <property type="entry name" value="PRAI"/>
    <property type="match status" value="1"/>
</dbReference>
<evidence type="ECO:0000256" key="4">
    <source>
        <dbReference type="ARBA" id="ARBA00022272"/>
    </source>
</evidence>
<comment type="similarity">
    <text evidence="9">Belongs to the TrpF family.</text>
</comment>
<dbReference type="PANTHER" id="PTHR42894:SF1">
    <property type="entry name" value="N-(5'-PHOSPHORIBOSYL)ANTHRANILATE ISOMERASE"/>
    <property type="match status" value="1"/>
</dbReference>
<evidence type="ECO:0000256" key="5">
    <source>
        <dbReference type="ARBA" id="ARBA00022605"/>
    </source>
</evidence>
<dbReference type="PANTHER" id="PTHR42894">
    <property type="entry name" value="N-(5'-PHOSPHORIBOSYL)ANTHRANILATE ISOMERASE"/>
    <property type="match status" value="1"/>
</dbReference>
<organism evidence="11 12">
    <name type="scientific">Amycolatopsis albidoflavus</name>
    <dbReference type="NCBI Taxonomy" id="102226"/>
    <lineage>
        <taxon>Bacteria</taxon>
        <taxon>Bacillati</taxon>
        <taxon>Actinomycetota</taxon>
        <taxon>Actinomycetes</taxon>
        <taxon>Pseudonocardiales</taxon>
        <taxon>Pseudonocardiaceae</taxon>
        <taxon>Amycolatopsis</taxon>
    </lineage>
</organism>